<dbReference type="PROSITE" id="PS00137">
    <property type="entry name" value="SUBTILASE_HIS"/>
    <property type="match status" value="1"/>
</dbReference>
<protein>
    <submittedName>
        <fullName evidence="8">Peptidase S8</fullName>
    </submittedName>
</protein>
<dbReference type="Pfam" id="PF00395">
    <property type="entry name" value="SLH"/>
    <property type="match status" value="3"/>
</dbReference>
<dbReference type="InterPro" id="IPR001119">
    <property type="entry name" value="SLH_dom"/>
</dbReference>
<dbReference type="AlphaFoldDB" id="A0A4Y8Q5M1"/>
<comment type="similarity">
    <text evidence="1 5">Belongs to the peptidase S8 family.</text>
</comment>
<feature type="domain" description="SLH" evidence="7">
    <location>
        <begin position="663"/>
        <end position="721"/>
    </location>
</feature>
<keyword evidence="2 5" id="KW-0645">Protease</keyword>
<comment type="caution">
    <text evidence="8">The sequence shown here is derived from an EMBL/GenBank/DDBJ whole genome shotgun (WGS) entry which is preliminary data.</text>
</comment>
<evidence type="ECO:0000256" key="1">
    <source>
        <dbReference type="ARBA" id="ARBA00011073"/>
    </source>
</evidence>
<keyword evidence="4 5" id="KW-0720">Serine protease</keyword>
<proteinExistence type="inferred from homology"/>
<name>A0A4Y8Q5M1_9BACL</name>
<dbReference type="PROSITE" id="PS00136">
    <property type="entry name" value="SUBTILASE_ASP"/>
    <property type="match status" value="1"/>
</dbReference>
<dbReference type="PROSITE" id="PS51272">
    <property type="entry name" value="SLH"/>
    <property type="match status" value="3"/>
</dbReference>
<dbReference type="InterPro" id="IPR015500">
    <property type="entry name" value="Peptidase_S8_subtilisin-rel"/>
</dbReference>
<dbReference type="InterPro" id="IPR022398">
    <property type="entry name" value="Peptidase_S8_His-AS"/>
</dbReference>
<keyword evidence="6" id="KW-0732">Signal</keyword>
<dbReference type="GO" id="GO:0004252">
    <property type="term" value="F:serine-type endopeptidase activity"/>
    <property type="evidence" value="ECO:0007669"/>
    <property type="project" value="UniProtKB-UniRule"/>
</dbReference>
<keyword evidence="9" id="KW-1185">Reference proteome</keyword>
<feature type="active site" description="Charge relay system" evidence="5">
    <location>
        <position position="254"/>
    </location>
</feature>
<keyword evidence="3 5" id="KW-0378">Hydrolase</keyword>
<evidence type="ECO:0000259" key="7">
    <source>
        <dbReference type="PROSITE" id="PS51272"/>
    </source>
</evidence>
<dbReference type="PROSITE" id="PS51892">
    <property type="entry name" value="SUBTILASE"/>
    <property type="match status" value="1"/>
</dbReference>
<evidence type="ECO:0000256" key="6">
    <source>
        <dbReference type="SAM" id="SignalP"/>
    </source>
</evidence>
<dbReference type="InterPro" id="IPR036852">
    <property type="entry name" value="Peptidase_S8/S53_dom_sf"/>
</dbReference>
<sequence>MKIIKGILVTAALTLSLEALGIAPHAAAAFPVSTDPMRVKQSYLDMIHLPEAWAAAGDTSQPLIVAVVDTGVDLTHPDLAANLVEGVNLLEPGAKPLDDNGHGTNVAGIIAAVVNNDKGIAGMAPNARIMPIKALEADGTGGEAKLGEGIRYAVDHGARIVVLSLGLNKNTSALAQTVQYAEDHGVLLVAAVGNEGSSVKYPAAYPTVLGVGGVSDDKTPDYRSNFGPELDLVAPWEVFTTALGGGYEYKDGSSMSAPQVAAAAALVWGKYPGLTPYQVRDMLLQTAEDLGTPGWDAHTGAGLLRVDRALTTALSEDRFEPNNSQNQAAKLSVSTSVHASLSSAQDQDWFAIDAPYEGTLVLHLTPQQGASVTVRNDAGVFYRTDGKSPISFRVRKGRNYIQLTTTDRTRAARLDYALRTSFEIYRDPFEDNDKQYQAFVLPDRSQTVRGTFDKPNDQDWFMLPLAQSGTLRIKCTVDTGRIDPVLLIQKKGEKSITIDQGGDGALEISSLMEVLPGDYYIRVSNIKDYIEPVTGEYILSIEYTPKLVDPNEPNDKSYQSTFMGLSSAYEGLFHTNDDTDWFQFRLGRDSLAQISLTNIPVARTLTATLYDSSLKEQGVFKNGSGQTSLYVEKPLPSGTYFIKLQTDKWFLNQMYRLQTDAPSLVGGFIDIDGHWAEASIVDLTSRGVLSGYGNYRFAPERPITRAEAITALVRGLQLTKEKAISYSDLPASHWAYAYIAKAQQAGLVSGYPDGRFQPDRPLTRMEMTQLLAKSMNMSGKKRGNSPFTDIGDGYWGIGIVKQMFADGWISGYPDGTFRPDAQASRAEFVTLLTKVLHR</sequence>
<dbReference type="InterPro" id="IPR023827">
    <property type="entry name" value="Peptidase_S8_Asp-AS"/>
</dbReference>
<dbReference type="EMBL" id="MYFO01000008">
    <property type="protein sequence ID" value="TFE88902.1"/>
    <property type="molecule type" value="Genomic_DNA"/>
</dbReference>
<reference evidence="8 9" key="1">
    <citation type="submission" date="2017-03" db="EMBL/GenBank/DDBJ databases">
        <title>Isolation of Levoglucosan Utilizing Bacteria.</title>
        <authorList>
            <person name="Arya A.S."/>
        </authorList>
    </citation>
    <scope>NUCLEOTIDE SEQUENCE [LARGE SCALE GENOMIC DNA]</scope>
    <source>
        <strain evidence="8 9">MEC069</strain>
    </source>
</reference>
<feature type="active site" description="Charge relay system" evidence="5">
    <location>
        <position position="102"/>
    </location>
</feature>
<dbReference type="Pfam" id="PF00082">
    <property type="entry name" value="Peptidase_S8"/>
    <property type="match status" value="1"/>
</dbReference>
<evidence type="ECO:0000256" key="4">
    <source>
        <dbReference type="ARBA" id="ARBA00022825"/>
    </source>
</evidence>
<feature type="domain" description="SLH" evidence="7">
    <location>
        <begin position="722"/>
        <end position="785"/>
    </location>
</feature>
<feature type="chain" id="PRO_5021455102" evidence="6">
    <location>
        <begin position="29"/>
        <end position="838"/>
    </location>
</feature>
<dbReference type="Proteomes" id="UP000298246">
    <property type="component" value="Unassembled WGS sequence"/>
</dbReference>
<feature type="signal peptide" evidence="6">
    <location>
        <begin position="1"/>
        <end position="28"/>
    </location>
</feature>
<dbReference type="RefSeq" id="WP_167689767.1">
    <property type="nucleotide sequence ID" value="NZ_MYFO02000011.1"/>
</dbReference>
<dbReference type="SUPFAM" id="SSF52743">
    <property type="entry name" value="Subtilisin-like"/>
    <property type="match status" value="1"/>
</dbReference>
<feature type="domain" description="SLH" evidence="7">
    <location>
        <begin position="786"/>
        <end position="838"/>
    </location>
</feature>
<dbReference type="Gene3D" id="3.40.50.200">
    <property type="entry name" value="Peptidase S8/S53 domain"/>
    <property type="match status" value="1"/>
</dbReference>
<dbReference type="Gene3D" id="2.60.120.380">
    <property type="match status" value="3"/>
</dbReference>
<feature type="active site" description="Charge relay system" evidence="5">
    <location>
        <position position="69"/>
    </location>
</feature>
<dbReference type="PANTHER" id="PTHR43399:SF4">
    <property type="entry name" value="CELL WALL-ASSOCIATED PROTEASE"/>
    <property type="match status" value="1"/>
</dbReference>
<organism evidence="8 9">
    <name type="scientific">Paenibacillus athensensis</name>
    <dbReference type="NCBI Taxonomy" id="1967502"/>
    <lineage>
        <taxon>Bacteria</taxon>
        <taxon>Bacillati</taxon>
        <taxon>Bacillota</taxon>
        <taxon>Bacilli</taxon>
        <taxon>Bacillales</taxon>
        <taxon>Paenibacillaceae</taxon>
        <taxon>Paenibacillus</taxon>
    </lineage>
</organism>
<evidence type="ECO:0000256" key="5">
    <source>
        <dbReference type="PROSITE-ProRule" id="PRU01240"/>
    </source>
</evidence>
<gene>
    <name evidence="8" type="ORF">B5M42_08300</name>
</gene>
<evidence type="ECO:0000256" key="3">
    <source>
        <dbReference type="ARBA" id="ARBA00022801"/>
    </source>
</evidence>
<dbReference type="SUPFAM" id="SSF89260">
    <property type="entry name" value="Collagen-binding domain"/>
    <property type="match status" value="2"/>
</dbReference>
<dbReference type="InterPro" id="IPR051048">
    <property type="entry name" value="Peptidase_S8/S53_subtilisin"/>
</dbReference>
<evidence type="ECO:0000256" key="2">
    <source>
        <dbReference type="ARBA" id="ARBA00022670"/>
    </source>
</evidence>
<evidence type="ECO:0000313" key="9">
    <source>
        <dbReference type="Proteomes" id="UP000298246"/>
    </source>
</evidence>
<dbReference type="PRINTS" id="PR00723">
    <property type="entry name" value="SUBTILISIN"/>
</dbReference>
<dbReference type="InterPro" id="IPR000209">
    <property type="entry name" value="Peptidase_S8/S53_dom"/>
</dbReference>
<accession>A0A4Y8Q5M1</accession>
<dbReference type="GO" id="GO:0006508">
    <property type="term" value="P:proteolysis"/>
    <property type="evidence" value="ECO:0007669"/>
    <property type="project" value="UniProtKB-KW"/>
</dbReference>
<dbReference type="PANTHER" id="PTHR43399">
    <property type="entry name" value="SUBTILISIN-RELATED"/>
    <property type="match status" value="1"/>
</dbReference>
<evidence type="ECO:0000313" key="8">
    <source>
        <dbReference type="EMBL" id="TFE88902.1"/>
    </source>
</evidence>